<dbReference type="GO" id="GO:0005739">
    <property type="term" value="C:mitochondrion"/>
    <property type="evidence" value="ECO:0007669"/>
    <property type="project" value="TreeGrafter"/>
</dbReference>
<sequence>MTFRSPFLLLAPVVERTSICRRFSLHLKSPAAAAASVIQTRTHQYRPCKHQRQFTNTPISHQKAAYDSSSTHPTSKPSSPPQQPQQPRESKTYTYEDIAAMTESPDPNRIIIDVRESSELSQTGHIPGAQHIPIQTSPDFAFLPAPEFESRFGFPKPTKDQEVIFYCKAGVRSRAAAKLAIQAGDFGGRVGEFPGSWMEWERKGGKVDRPG</sequence>
<dbReference type="OrthoDB" id="566238at2759"/>
<protein>
    <recommendedName>
        <fullName evidence="1">Sulfurtransferase</fullName>
    </recommendedName>
</protein>
<keyword evidence="5" id="KW-1185">Reference proteome</keyword>
<feature type="domain" description="Rhodanese" evidence="3">
    <location>
        <begin position="105"/>
        <end position="209"/>
    </location>
</feature>
<dbReference type="Proteomes" id="UP000606974">
    <property type="component" value="Unassembled WGS sequence"/>
</dbReference>
<dbReference type="Pfam" id="PF00581">
    <property type="entry name" value="Rhodanese"/>
    <property type="match status" value="1"/>
</dbReference>
<dbReference type="SMART" id="SM00450">
    <property type="entry name" value="RHOD"/>
    <property type="match status" value="1"/>
</dbReference>
<name>A0A8H7E306_9EURO</name>
<comment type="caution">
    <text evidence="4">The sequence shown here is derived from an EMBL/GenBank/DDBJ whole genome shotgun (WGS) entry which is preliminary data.</text>
</comment>
<proteinExistence type="predicted"/>
<dbReference type="GO" id="GO:0004792">
    <property type="term" value="F:thiosulfate-cyanide sulfurtransferase activity"/>
    <property type="evidence" value="ECO:0007669"/>
    <property type="project" value="InterPro"/>
</dbReference>
<evidence type="ECO:0000313" key="5">
    <source>
        <dbReference type="Proteomes" id="UP000606974"/>
    </source>
</evidence>
<evidence type="ECO:0000259" key="3">
    <source>
        <dbReference type="PROSITE" id="PS50206"/>
    </source>
</evidence>
<reference evidence="4" key="1">
    <citation type="submission" date="2020-02" db="EMBL/GenBank/DDBJ databases">
        <authorList>
            <person name="Palmer J.M."/>
        </authorList>
    </citation>
    <scope>NUCLEOTIDE SEQUENCE</scope>
    <source>
        <strain evidence="4">EPUS1.4</strain>
        <tissue evidence="4">Thallus</tissue>
    </source>
</reference>
<feature type="compositionally biased region" description="Basic residues" evidence="2">
    <location>
        <begin position="43"/>
        <end position="52"/>
    </location>
</feature>
<dbReference type="InterPro" id="IPR001307">
    <property type="entry name" value="Thiosulphate_STrfase_CS"/>
</dbReference>
<evidence type="ECO:0000256" key="2">
    <source>
        <dbReference type="SAM" id="MobiDB-lite"/>
    </source>
</evidence>
<evidence type="ECO:0000313" key="4">
    <source>
        <dbReference type="EMBL" id="KAF7507522.1"/>
    </source>
</evidence>
<evidence type="ECO:0000256" key="1">
    <source>
        <dbReference type="RuleBase" id="RU000507"/>
    </source>
</evidence>
<feature type="compositionally biased region" description="Low complexity" evidence="2">
    <location>
        <begin position="68"/>
        <end position="77"/>
    </location>
</feature>
<dbReference type="SUPFAM" id="SSF52821">
    <property type="entry name" value="Rhodanese/Cell cycle control phosphatase"/>
    <property type="match status" value="1"/>
</dbReference>
<dbReference type="AlphaFoldDB" id="A0A8H7E306"/>
<keyword evidence="1" id="KW-0808">Transferase</keyword>
<dbReference type="PROSITE" id="PS00683">
    <property type="entry name" value="RHODANESE_2"/>
    <property type="match status" value="1"/>
</dbReference>
<dbReference type="EMBL" id="JAACFV010000067">
    <property type="protein sequence ID" value="KAF7507522.1"/>
    <property type="molecule type" value="Genomic_DNA"/>
</dbReference>
<accession>A0A8H7E306</accession>
<dbReference type="PANTHER" id="PTHR44086">
    <property type="entry name" value="THIOSULFATE SULFURTRANSFERASE RDL2, MITOCHONDRIAL-RELATED"/>
    <property type="match status" value="1"/>
</dbReference>
<organism evidence="4 5">
    <name type="scientific">Endocarpon pusillum</name>
    <dbReference type="NCBI Taxonomy" id="364733"/>
    <lineage>
        <taxon>Eukaryota</taxon>
        <taxon>Fungi</taxon>
        <taxon>Dikarya</taxon>
        <taxon>Ascomycota</taxon>
        <taxon>Pezizomycotina</taxon>
        <taxon>Eurotiomycetes</taxon>
        <taxon>Chaetothyriomycetidae</taxon>
        <taxon>Verrucariales</taxon>
        <taxon>Verrucariaceae</taxon>
        <taxon>Endocarpon</taxon>
    </lineage>
</organism>
<feature type="region of interest" description="Disordered" evidence="2">
    <location>
        <begin position="43"/>
        <end position="91"/>
    </location>
</feature>
<dbReference type="Gene3D" id="3.40.250.10">
    <property type="entry name" value="Rhodanese-like domain"/>
    <property type="match status" value="1"/>
</dbReference>
<dbReference type="InterPro" id="IPR001763">
    <property type="entry name" value="Rhodanese-like_dom"/>
</dbReference>
<dbReference type="PROSITE" id="PS50206">
    <property type="entry name" value="RHODANESE_3"/>
    <property type="match status" value="1"/>
</dbReference>
<gene>
    <name evidence="4" type="ORF">GJ744_010313</name>
</gene>
<dbReference type="InterPro" id="IPR036873">
    <property type="entry name" value="Rhodanese-like_dom_sf"/>
</dbReference>
<dbReference type="PANTHER" id="PTHR44086:SF10">
    <property type="entry name" value="THIOSULFATE SULFURTRANSFERASE_RHODANESE-LIKE DOMAIN-CONTAINING PROTEIN 3"/>
    <property type="match status" value="1"/>
</dbReference>